<keyword evidence="2" id="KW-1185">Reference proteome</keyword>
<sequence length="84" mass="9613">MKSSEELGRGLQRADCANVKQDRVRARSSRLFGLRFVGMGRNVRKNPRCHVLKKQHTSWSTLSSRNSQNMVQMTVLDQPVTLLD</sequence>
<comment type="caution">
    <text evidence="1">The sequence shown here is derived from an EMBL/GenBank/DDBJ whole genome shotgun (WGS) entry which is preliminary data.</text>
</comment>
<dbReference type="Proteomes" id="UP000703269">
    <property type="component" value="Unassembled WGS sequence"/>
</dbReference>
<proteinExistence type="predicted"/>
<organism evidence="1 2">
    <name type="scientific">Phanerochaete sordida</name>
    <dbReference type="NCBI Taxonomy" id="48140"/>
    <lineage>
        <taxon>Eukaryota</taxon>
        <taxon>Fungi</taxon>
        <taxon>Dikarya</taxon>
        <taxon>Basidiomycota</taxon>
        <taxon>Agaricomycotina</taxon>
        <taxon>Agaricomycetes</taxon>
        <taxon>Polyporales</taxon>
        <taxon>Phanerochaetaceae</taxon>
        <taxon>Phanerochaete</taxon>
    </lineage>
</organism>
<reference evidence="1 2" key="1">
    <citation type="submission" date="2021-08" db="EMBL/GenBank/DDBJ databases">
        <title>Draft Genome Sequence of Phanerochaete sordida strain YK-624.</title>
        <authorList>
            <person name="Mori T."/>
            <person name="Dohra H."/>
            <person name="Suzuki T."/>
            <person name="Kawagishi H."/>
            <person name="Hirai H."/>
        </authorList>
    </citation>
    <scope>NUCLEOTIDE SEQUENCE [LARGE SCALE GENOMIC DNA]</scope>
    <source>
        <strain evidence="1 2">YK-624</strain>
    </source>
</reference>
<protein>
    <submittedName>
        <fullName evidence="1">Uncharacterized protein</fullName>
    </submittedName>
</protein>
<accession>A0A9P3GB13</accession>
<dbReference type="EMBL" id="BPQB01000026">
    <property type="protein sequence ID" value="GJE92482.1"/>
    <property type="molecule type" value="Genomic_DNA"/>
</dbReference>
<evidence type="ECO:0000313" key="1">
    <source>
        <dbReference type="EMBL" id="GJE92482.1"/>
    </source>
</evidence>
<gene>
    <name evidence="1" type="ORF">PsYK624_086360</name>
</gene>
<dbReference type="AlphaFoldDB" id="A0A9P3GB13"/>
<name>A0A9P3GB13_9APHY</name>
<evidence type="ECO:0000313" key="2">
    <source>
        <dbReference type="Proteomes" id="UP000703269"/>
    </source>
</evidence>